<gene>
    <name evidence="3" type="ORF">HHO47_17455</name>
</gene>
<dbReference type="Gene3D" id="3.30.420.10">
    <property type="entry name" value="Ribonuclease H-like superfamily/Ribonuclease H"/>
    <property type="match status" value="1"/>
</dbReference>
<dbReference type="InterPro" id="IPR012337">
    <property type="entry name" value="RNaseH-like_sf"/>
</dbReference>
<name>A0A7Y0DVT6_9GAMM</name>
<evidence type="ECO:0000259" key="2">
    <source>
        <dbReference type="PROSITE" id="PS50994"/>
    </source>
</evidence>
<keyword evidence="4" id="KW-1185">Reference proteome</keyword>
<dbReference type="PROSITE" id="PS50994">
    <property type="entry name" value="INTEGRASE"/>
    <property type="match status" value="1"/>
</dbReference>
<accession>A0A7Y0DVT6</accession>
<sequence>MPHITVREQARIAGASPSATHRINKRCERYGVDHPLLEQFNDTEAKEALRIESKRIHDKREPDYNKALQELGKPRGKRKSRTILFLEYQAEDPSTALSKSQYFRKLNKVMKRLKIVMKQHHAAGETLYIDYCGTQVFYTDNGEKVWVKVFVAVLGASKKIFAFATAGEKTIHWIDGMTRAVEYYGGCPETISMDNAKALVNKAGLIANLVDNVEAWGLHYGCLMDTCRVGRPQDKSLVELGVKFVTQRILVPMLEMSFFSLHEINRHLAREVELLNNEKFQGFDISRNDLFALGEREILEQRGLPALPYAMVVERKLIRVQSNYHFKYKQHEYSVPYALAGEIVDVVITQSHLSISYQNEFVYKHVMSQEIMGATTIPEHMPVEHLADHNMCDKALNLEWARDISEPVTAIVEKWYSETNNPKSRPIAKRCKALMDMVQKRGEHVVTKAVEYALAHKMDRPTDLNLIISAQKLEGGFDKLPAYVRKHENVRGKDYFGGDYDA</sequence>
<dbReference type="AlphaFoldDB" id="A0A7Y0DVT6"/>
<dbReference type="Pfam" id="PF22483">
    <property type="entry name" value="Mu-transpos_C_2"/>
    <property type="match status" value="1"/>
</dbReference>
<evidence type="ECO:0000313" key="3">
    <source>
        <dbReference type="EMBL" id="NMM42544.1"/>
    </source>
</evidence>
<protein>
    <submittedName>
        <fullName evidence="3">IS21 family transposase</fullName>
    </submittedName>
</protein>
<reference evidence="3" key="1">
    <citation type="submission" date="2020-04" db="EMBL/GenBank/DDBJ databases">
        <title>Genome Sequencing for Pseudoaltermonas arctica.</title>
        <authorList>
            <person name="Elkins N.S."/>
        </authorList>
    </citation>
    <scope>NUCLEOTIDE SEQUENCE [LARGE SCALE GENOMIC DNA]</scope>
    <source>
        <strain evidence="3">NEC-BIFX-2020_0012</strain>
    </source>
</reference>
<dbReference type="NCBIfam" id="NF033546">
    <property type="entry name" value="transpos_IS21"/>
    <property type="match status" value="1"/>
</dbReference>
<dbReference type="SUPFAM" id="SSF53098">
    <property type="entry name" value="Ribonuclease H-like"/>
    <property type="match status" value="1"/>
</dbReference>
<dbReference type="Proteomes" id="UP000570493">
    <property type="component" value="Unassembled WGS sequence"/>
</dbReference>
<dbReference type="InterPro" id="IPR054353">
    <property type="entry name" value="IstA-like_C"/>
</dbReference>
<dbReference type="InterPro" id="IPR036397">
    <property type="entry name" value="RNaseH_sf"/>
</dbReference>
<dbReference type="GO" id="GO:0015074">
    <property type="term" value="P:DNA integration"/>
    <property type="evidence" value="ECO:0007669"/>
    <property type="project" value="InterPro"/>
</dbReference>
<dbReference type="RefSeq" id="WP_169021447.1">
    <property type="nucleotide sequence ID" value="NZ_JABBMT010000043.1"/>
</dbReference>
<comment type="caution">
    <text evidence="3">The sequence shown here is derived from an EMBL/GenBank/DDBJ whole genome shotgun (WGS) entry which is preliminary data.</text>
</comment>
<comment type="similarity">
    <text evidence="1">Belongs to the transposase IS21/IS408/IS1162 family.</text>
</comment>
<dbReference type="PANTHER" id="PTHR35004:SF8">
    <property type="entry name" value="TRANSPOSASE RV3428C-RELATED"/>
    <property type="match status" value="1"/>
</dbReference>
<dbReference type="GO" id="GO:0003676">
    <property type="term" value="F:nucleic acid binding"/>
    <property type="evidence" value="ECO:0007669"/>
    <property type="project" value="InterPro"/>
</dbReference>
<feature type="domain" description="Integrase catalytic" evidence="2">
    <location>
        <begin position="119"/>
        <end position="303"/>
    </location>
</feature>
<evidence type="ECO:0000313" key="4">
    <source>
        <dbReference type="Proteomes" id="UP000570493"/>
    </source>
</evidence>
<proteinExistence type="inferred from homology"/>
<organism evidence="3 4">
    <name type="scientific">Pseudoalteromonas arctica</name>
    <dbReference type="NCBI Taxonomy" id="394751"/>
    <lineage>
        <taxon>Bacteria</taxon>
        <taxon>Pseudomonadati</taxon>
        <taxon>Pseudomonadota</taxon>
        <taxon>Gammaproteobacteria</taxon>
        <taxon>Alteromonadales</taxon>
        <taxon>Pseudoalteromonadaceae</taxon>
        <taxon>Pseudoalteromonas</taxon>
    </lineage>
</organism>
<dbReference type="InterPro" id="IPR001584">
    <property type="entry name" value="Integrase_cat-core"/>
</dbReference>
<dbReference type="Pfam" id="PF00665">
    <property type="entry name" value="rve"/>
    <property type="match status" value="1"/>
</dbReference>
<dbReference type="EMBL" id="JABBMT010000043">
    <property type="protein sequence ID" value="NMM42544.1"/>
    <property type="molecule type" value="Genomic_DNA"/>
</dbReference>
<dbReference type="PANTHER" id="PTHR35004">
    <property type="entry name" value="TRANSPOSASE RV3428C-RELATED"/>
    <property type="match status" value="1"/>
</dbReference>
<evidence type="ECO:0000256" key="1">
    <source>
        <dbReference type="ARBA" id="ARBA00009277"/>
    </source>
</evidence>